<gene>
    <name evidence="2" type="ORF">ONT23_13340</name>
</gene>
<comment type="caution">
    <text evidence="2">The sequence shown here is derived from an EMBL/GenBank/DDBJ whole genome shotgun (WGS) entry which is preliminary data.</text>
</comment>
<feature type="signal peptide" evidence="1">
    <location>
        <begin position="1"/>
        <end position="20"/>
    </location>
</feature>
<proteinExistence type="predicted"/>
<protein>
    <submittedName>
        <fullName evidence="2">Uncharacterized protein</fullName>
    </submittedName>
</protein>
<dbReference type="Proteomes" id="UP001209168">
    <property type="component" value="Unassembled WGS sequence"/>
</dbReference>
<keyword evidence="1" id="KW-0732">Signal</keyword>
<evidence type="ECO:0000313" key="3">
    <source>
        <dbReference type="Proteomes" id="UP001209168"/>
    </source>
</evidence>
<evidence type="ECO:0000256" key="1">
    <source>
        <dbReference type="SAM" id="SignalP"/>
    </source>
</evidence>
<accession>A0AAW5UT08</accession>
<sequence>MMKKIVLMLFAVLFSFSSCSSDDDPALVGKGEIMEISAENATLDNSKGEATLYIDVPAAGSTFSLKVTNYDDWWIHSFSVKELSSNSYVLVPKTDNKKVSYKDWFNAMVASNQLKCTISENISSVPRTIKMEMTVGDVFETIYIVQAAPSK</sequence>
<name>A0AAW5UT08_9BACT</name>
<dbReference type="PROSITE" id="PS51257">
    <property type="entry name" value="PROKAR_LIPOPROTEIN"/>
    <property type="match status" value="1"/>
</dbReference>
<dbReference type="EMBL" id="JAPDVH010000001">
    <property type="protein sequence ID" value="MCW4156488.1"/>
    <property type="molecule type" value="Genomic_DNA"/>
</dbReference>
<dbReference type="AlphaFoldDB" id="A0AAW5UT08"/>
<dbReference type="RefSeq" id="WP_264902046.1">
    <property type="nucleotide sequence ID" value="NZ_JAPDVH010000001.1"/>
</dbReference>
<evidence type="ECO:0000313" key="2">
    <source>
        <dbReference type="EMBL" id="MCW4156488.1"/>
    </source>
</evidence>
<organism evidence="2 3">
    <name type="scientific">Segatella copri</name>
    <dbReference type="NCBI Taxonomy" id="165179"/>
    <lineage>
        <taxon>Bacteria</taxon>
        <taxon>Pseudomonadati</taxon>
        <taxon>Bacteroidota</taxon>
        <taxon>Bacteroidia</taxon>
        <taxon>Bacteroidales</taxon>
        <taxon>Prevotellaceae</taxon>
        <taxon>Segatella</taxon>
    </lineage>
</organism>
<reference evidence="2" key="1">
    <citation type="submission" date="2022-11" db="EMBL/GenBank/DDBJ databases">
        <title>Genomic repertoires linked with pathogenic potency of arthritogenic Prevotella copri isolated from the gut of rheumatoid arthritis patients.</title>
        <authorList>
            <person name="Nii T."/>
            <person name="Maeda Y."/>
            <person name="Motooka D."/>
            <person name="Naito M."/>
            <person name="Matsumoto Y."/>
            <person name="Ogawa T."/>
            <person name="Oguro-Igashira E."/>
            <person name="Kishikawa T."/>
            <person name="Yamashita M."/>
            <person name="Koizumi S."/>
            <person name="Kurakawa T."/>
            <person name="Okumura R."/>
            <person name="Kayama H."/>
            <person name="Murakami M."/>
            <person name="Sakaguchi T."/>
            <person name="Das B."/>
            <person name="Nakamura S."/>
            <person name="Okada Y."/>
            <person name="Kumanogoh A."/>
            <person name="Takeda K."/>
        </authorList>
    </citation>
    <scope>NUCLEOTIDE SEQUENCE</scope>
    <source>
        <strain evidence="2">H012_8</strain>
    </source>
</reference>
<feature type="chain" id="PRO_5043655600" evidence="1">
    <location>
        <begin position="21"/>
        <end position="151"/>
    </location>
</feature>